<protein>
    <submittedName>
        <fullName evidence="2">Uncharacterized protein</fullName>
    </submittedName>
</protein>
<reference evidence="2 3" key="1">
    <citation type="submission" date="2014-02" db="EMBL/GenBank/DDBJ databases">
        <title>Plasmidome dynamics in the species complex Clostridium novyi sensu lato converts strains of independent lineages into distinctly different pathogens.</title>
        <authorList>
            <person name="Skarin H."/>
            <person name="Segerman B."/>
        </authorList>
    </citation>
    <scope>NUCLEOTIDE SEQUENCE [LARGE SCALE GENOMIC DNA]</scope>
    <source>
        <strain evidence="2 3">ATCC 27606</strain>
    </source>
</reference>
<dbReference type="Proteomes" id="UP000027770">
    <property type="component" value="Unassembled WGS sequence"/>
</dbReference>
<name>A0AA40M285_CLONO</name>
<evidence type="ECO:0000313" key="3">
    <source>
        <dbReference type="Proteomes" id="UP000027770"/>
    </source>
</evidence>
<keyword evidence="1" id="KW-1133">Transmembrane helix</keyword>
<sequence length="70" mass="8053">MNKQISTLYCVLASLFLIWVGSTTCKGIAFSLLQHISWLSFIILNFMKMVSFSGIILLIFFSLRLIKNNY</sequence>
<dbReference type="RefSeq" id="WP_039220272.1">
    <property type="nucleotide sequence ID" value="NZ_JENW01000107.1"/>
</dbReference>
<dbReference type="AlphaFoldDB" id="A0AA40M285"/>
<keyword evidence="1" id="KW-0472">Membrane</keyword>
<keyword evidence="3" id="KW-1185">Reference proteome</keyword>
<accession>A0AA40M285</accession>
<feature type="transmembrane region" description="Helical" evidence="1">
    <location>
        <begin position="37"/>
        <end position="61"/>
    </location>
</feature>
<evidence type="ECO:0000256" key="1">
    <source>
        <dbReference type="SAM" id="Phobius"/>
    </source>
</evidence>
<proteinExistence type="predicted"/>
<evidence type="ECO:0000313" key="2">
    <source>
        <dbReference type="EMBL" id="KEI15258.1"/>
    </source>
</evidence>
<organism evidence="2 3">
    <name type="scientific">Clostridium novyi B str. ATCC 27606</name>
    <dbReference type="NCBI Taxonomy" id="1443123"/>
    <lineage>
        <taxon>Bacteria</taxon>
        <taxon>Bacillati</taxon>
        <taxon>Bacillota</taxon>
        <taxon>Clostridia</taxon>
        <taxon>Eubacteriales</taxon>
        <taxon>Clostridiaceae</taxon>
        <taxon>Clostridium</taxon>
    </lineage>
</organism>
<gene>
    <name evidence="2" type="ORF">Z959_00540</name>
</gene>
<comment type="caution">
    <text evidence="2">The sequence shown here is derived from an EMBL/GenBank/DDBJ whole genome shotgun (WGS) entry which is preliminary data.</text>
</comment>
<dbReference type="EMBL" id="JENW01000107">
    <property type="protein sequence ID" value="KEI15258.1"/>
    <property type="molecule type" value="Genomic_DNA"/>
</dbReference>
<keyword evidence="1" id="KW-0812">Transmembrane</keyword>